<reference evidence="9" key="1">
    <citation type="submission" date="2021-09" db="EMBL/GenBank/DDBJ databases">
        <authorList>
            <consortium name="Pathogen Informatics"/>
        </authorList>
    </citation>
    <scope>NUCLEOTIDE SEQUENCE</scope>
</reference>
<dbReference type="Proteomes" id="UP000746747">
    <property type="component" value="Unassembled WGS sequence"/>
</dbReference>
<feature type="compositionally biased region" description="Polar residues" evidence="8">
    <location>
        <begin position="1"/>
        <end position="10"/>
    </location>
</feature>
<dbReference type="PANTHER" id="PTHR21738:SF0">
    <property type="entry name" value="RIBOSOMAL RNA PROCESSING PROTEIN 36 HOMOLOG"/>
    <property type="match status" value="1"/>
</dbReference>
<evidence type="ECO:0000256" key="7">
    <source>
        <dbReference type="SAM" id="Coils"/>
    </source>
</evidence>
<evidence type="ECO:0000313" key="9">
    <source>
        <dbReference type="EMBL" id="CAG9539569.1"/>
    </source>
</evidence>
<keyword evidence="7" id="KW-0175">Coiled coil</keyword>
<organism evidence="9 10">
    <name type="scientific">Cercopithifilaria johnstoni</name>
    <dbReference type="NCBI Taxonomy" id="2874296"/>
    <lineage>
        <taxon>Eukaryota</taxon>
        <taxon>Metazoa</taxon>
        <taxon>Ecdysozoa</taxon>
        <taxon>Nematoda</taxon>
        <taxon>Chromadorea</taxon>
        <taxon>Rhabditida</taxon>
        <taxon>Spirurina</taxon>
        <taxon>Spiruromorpha</taxon>
        <taxon>Filarioidea</taxon>
        <taxon>Onchocercidae</taxon>
        <taxon>Cercopithifilaria</taxon>
    </lineage>
</organism>
<accession>A0A8J2M471</accession>
<dbReference type="Pfam" id="PF06102">
    <property type="entry name" value="RRP36"/>
    <property type="match status" value="1"/>
</dbReference>
<feature type="region of interest" description="Disordered" evidence="8">
    <location>
        <begin position="1"/>
        <end position="32"/>
    </location>
</feature>
<evidence type="ECO:0000256" key="3">
    <source>
        <dbReference type="ARBA" id="ARBA00022517"/>
    </source>
</evidence>
<feature type="compositionally biased region" description="Basic residues" evidence="8">
    <location>
        <begin position="417"/>
        <end position="426"/>
    </location>
</feature>
<evidence type="ECO:0000256" key="5">
    <source>
        <dbReference type="ARBA" id="ARBA00023242"/>
    </source>
</evidence>
<keyword evidence="4 6" id="KW-0698">rRNA processing</keyword>
<dbReference type="GO" id="GO:0000462">
    <property type="term" value="P:maturation of SSU-rRNA from tricistronic rRNA transcript (SSU-rRNA, 5.8S rRNA, LSU-rRNA)"/>
    <property type="evidence" value="ECO:0007669"/>
    <property type="project" value="TreeGrafter"/>
</dbReference>
<dbReference type="OrthoDB" id="448446at2759"/>
<evidence type="ECO:0000256" key="1">
    <source>
        <dbReference type="ARBA" id="ARBA00004604"/>
    </source>
</evidence>
<dbReference type="AlphaFoldDB" id="A0A8J2M471"/>
<dbReference type="PANTHER" id="PTHR21738">
    <property type="entry name" value="RIBOSOMAL RNA PROCESSING PROTEIN 36 HOMOLOG"/>
    <property type="match status" value="1"/>
</dbReference>
<dbReference type="GO" id="GO:0005730">
    <property type="term" value="C:nucleolus"/>
    <property type="evidence" value="ECO:0007669"/>
    <property type="project" value="UniProtKB-SubCell"/>
</dbReference>
<feature type="compositionally biased region" description="Basic residues" evidence="8">
    <location>
        <begin position="23"/>
        <end position="32"/>
    </location>
</feature>
<comment type="similarity">
    <text evidence="2 6">Belongs to the RRP36 family.</text>
</comment>
<sequence>MEEENLNMQRTFPKKTVMNNLSKPKKGRRKRVYQKYAQSIFNESYGDDSNSDEIEMKLKRRPKNKRTMKEEKQAVSVEKNAAKQFVELLPTHEHNLNTYVTMENGESVTWISDDDQTSDKRRLLEGNRLGRQKKRLSSISGERKSNISPNSVRKSGMEVKDDKFASINNVAQDPDKHSSEEKKVGLVGPRKSTHNVVTLPVHEDGEANLDSTGFREEIAKIPLGKAKQVQERLGKKLFDRAFFIEDSSPPPNKKSVRRTFVRENPKRPREVSSKIPVSKFRNVFENEKLKRPISDPRFDDRCGEFNSYIYHNNYDFLNEIRHREKKILMRELKNATEEGNVNRNRLKEALRKMENQEKTQAEVNRRKEIIREIRHENNERMLQGLPPVFKTRAQIREIIWRKKYDELKGGKKLEKYLRRKTKKQDKRHGISASLSHQNKNEVLPYSSD</sequence>
<protein>
    <recommendedName>
        <fullName evidence="6">rRNA biogenesis protein RRP36</fullName>
    </recommendedName>
</protein>
<dbReference type="InterPro" id="IPR009292">
    <property type="entry name" value="RRP36"/>
</dbReference>
<keyword evidence="3 6" id="KW-0690">Ribosome biogenesis</keyword>
<gene>
    <name evidence="9" type="ORF">CJOHNSTONI_LOCUS9158</name>
</gene>
<proteinExistence type="inferred from homology"/>
<dbReference type="EMBL" id="CAKAEH010001810">
    <property type="protein sequence ID" value="CAG9539569.1"/>
    <property type="molecule type" value="Genomic_DNA"/>
</dbReference>
<feature type="coiled-coil region" evidence="7">
    <location>
        <begin position="336"/>
        <end position="366"/>
    </location>
</feature>
<keyword evidence="5 6" id="KW-0539">Nucleus</keyword>
<feature type="region of interest" description="Disordered" evidence="8">
    <location>
        <begin position="133"/>
        <end position="154"/>
    </location>
</feature>
<keyword evidence="10" id="KW-1185">Reference proteome</keyword>
<comment type="subunit">
    <text evidence="6">Associates with 90S and pre-40S pre-ribosomal particles.</text>
</comment>
<comment type="subcellular location">
    <subcellularLocation>
        <location evidence="1 6">Nucleus</location>
        <location evidence="1 6">Nucleolus</location>
    </subcellularLocation>
</comment>
<feature type="region of interest" description="Disordered" evidence="8">
    <location>
        <begin position="417"/>
        <end position="448"/>
    </location>
</feature>
<dbReference type="GO" id="GO:0030686">
    <property type="term" value="C:90S preribosome"/>
    <property type="evidence" value="ECO:0007669"/>
    <property type="project" value="TreeGrafter"/>
</dbReference>
<comment type="function">
    <text evidence="6">Component of the 90S pre-ribosome involved in the maturation of rRNAs. Required for early cleavages of the pre-RNAs in the 40S ribosomal subunit maturation pathway.</text>
</comment>
<evidence type="ECO:0000256" key="2">
    <source>
        <dbReference type="ARBA" id="ARBA00009418"/>
    </source>
</evidence>
<evidence type="ECO:0000256" key="4">
    <source>
        <dbReference type="ARBA" id="ARBA00022552"/>
    </source>
</evidence>
<evidence type="ECO:0000256" key="6">
    <source>
        <dbReference type="RuleBase" id="RU368027"/>
    </source>
</evidence>
<name>A0A8J2M471_9BILA</name>
<evidence type="ECO:0000256" key="8">
    <source>
        <dbReference type="SAM" id="MobiDB-lite"/>
    </source>
</evidence>
<comment type="caution">
    <text evidence="9">The sequence shown here is derived from an EMBL/GenBank/DDBJ whole genome shotgun (WGS) entry which is preliminary data.</text>
</comment>
<keyword evidence="6" id="KW-0687">Ribonucleoprotein</keyword>
<evidence type="ECO:0000313" key="10">
    <source>
        <dbReference type="Proteomes" id="UP000746747"/>
    </source>
</evidence>